<sequence>MSGDQLSMDLGVPVEQTAWGKWVDPQRREARAREFMEYAGLDGIPDEPWADDSEEVKRLDIIVADLFPDVDTAKSSDMADAFICFLGECYIRFAGARWIEWEWADDEDTFYENVNPALECDTYDEDEISAWSLMNDMINYAPDTYDGMFSYAAAALRQYAEDHRAKQEDGLQSTDG</sequence>
<proteinExistence type="predicted"/>
<gene>
    <name evidence="1" type="ORF">NCTC1935_04680</name>
</gene>
<dbReference type="RefSeq" id="WP_137353930.1">
    <property type="nucleotide sequence ID" value="NZ_CAACYE020000001.1"/>
</dbReference>
<dbReference type="AlphaFoldDB" id="A0A449H6J1"/>
<protein>
    <submittedName>
        <fullName evidence="1">Uncharacterized protein</fullName>
    </submittedName>
</protein>
<accession>A0A449H6J1</accession>
<reference evidence="1" key="1">
    <citation type="submission" date="2019-02" db="EMBL/GenBank/DDBJ databases">
        <authorList>
            <consortium name="Pathogen Informatics"/>
        </authorList>
    </citation>
    <scope>NUCLEOTIDE SEQUENCE</scope>
    <source>
        <strain evidence="1">3012STDY6733949</strain>
    </source>
</reference>
<name>A0A449H6J1_NOCFR</name>
<evidence type="ECO:0000313" key="1">
    <source>
        <dbReference type="EMBL" id="VFA86813.1"/>
    </source>
</evidence>
<dbReference type="EMBL" id="CAACYE010000005">
    <property type="protein sequence ID" value="VFA86813.1"/>
    <property type="molecule type" value="Genomic_DNA"/>
</dbReference>
<organism evidence="1">
    <name type="scientific">Nocardia farcinica</name>
    <dbReference type="NCBI Taxonomy" id="37329"/>
    <lineage>
        <taxon>Bacteria</taxon>
        <taxon>Bacillati</taxon>
        <taxon>Actinomycetota</taxon>
        <taxon>Actinomycetes</taxon>
        <taxon>Mycobacteriales</taxon>
        <taxon>Nocardiaceae</taxon>
        <taxon>Nocardia</taxon>
    </lineage>
</organism>